<dbReference type="AlphaFoldDB" id="D6Z9J0"/>
<evidence type="ECO:0000256" key="1">
    <source>
        <dbReference type="SAM" id="MobiDB-lite"/>
    </source>
</evidence>
<protein>
    <submittedName>
        <fullName evidence="3">Transcriptional regulator, XRE family</fullName>
    </submittedName>
</protein>
<dbReference type="CDD" id="cd00093">
    <property type="entry name" value="HTH_XRE"/>
    <property type="match status" value="1"/>
</dbReference>
<feature type="domain" description="HTH cro/C1-type" evidence="2">
    <location>
        <begin position="19"/>
        <end position="73"/>
    </location>
</feature>
<accession>D6Z9J0</accession>
<dbReference type="STRING" id="640132.Srot_0024"/>
<dbReference type="KEGG" id="srt:Srot_0024"/>
<dbReference type="InterPro" id="IPR001387">
    <property type="entry name" value="Cro/C1-type_HTH"/>
</dbReference>
<dbReference type="InterPro" id="IPR010982">
    <property type="entry name" value="Lambda_DNA-bd_dom_sf"/>
</dbReference>
<dbReference type="Proteomes" id="UP000002247">
    <property type="component" value="Chromosome"/>
</dbReference>
<gene>
    <name evidence="3" type="ordered locus">Srot_0024</name>
</gene>
<dbReference type="EMBL" id="CP001958">
    <property type="protein sequence ID" value="ADG96517.1"/>
    <property type="molecule type" value="Genomic_DNA"/>
</dbReference>
<evidence type="ECO:0000259" key="2">
    <source>
        <dbReference type="PROSITE" id="PS50943"/>
    </source>
</evidence>
<dbReference type="SMART" id="SM00530">
    <property type="entry name" value="HTH_XRE"/>
    <property type="match status" value="1"/>
</dbReference>
<dbReference type="Pfam" id="PF01381">
    <property type="entry name" value="HTH_3"/>
    <property type="match status" value="1"/>
</dbReference>
<keyword evidence="4" id="KW-1185">Reference proteome</keyword>
<dbReference type="PROSITE" id="PS50943">
    <property type="entry name" value="HTH_CROC1"/>
    <property type="match status" value="1"/>
</dbReference>
<dbReference type="HOGENOM" id="CLU_177002_0_0_11"/>
<dbReference type="OrthoDB" id="5148209at2"/>
<dbReference type="SUPFAM" id="SSF47413">
    <property type="entry name" value="lambda repressor-like DNA-binding domains"/>
    <property type="match status" value="1"/>
</dbReference>
<feature type="region of interest" description="Disordered" evidence="1">
    <location>
        <begin position="73"/>
        <end position="97"/>
    </location>
</feature>
<dbReference type="Gene3D" id="1.10.260.40">
    <property type="entry name" value="lambda repressor-like DNA-binding domains"/>
    <property type="match status" value="1"/>
</dbReference>
<name>D6Z9J0_SEGRD</name>
<dbReference type="eggNOG" id="COG1476">
    <property type="taxonomic scope" value="Bacteria"/>
</dbReference>
<reference evidence="3 4" key="1">
    <citation type="journal article" date="2010" name="Stand. Genomic Sci.">
        <title>Complete genome sequence of Segniliparus rotundus type strain (CDC 1076).</title>
        <authorList>
            <person name="Sikorski J."/>
            <person name="Lapidus A."/>
            <person name="Copeland A."/>
            <person name="Misra M."/>
            <person name="Glavina Del Rio T."/>
            <person name="Nolan M."/>
            <person name="Lucas S."/>
            <person name="Chen F."/>
            <person name="Tice H."/>
            <person name="Cheng J.F."/>
            <person name="Jando M."/>
            <person name="Schneider S."/>
            <person name="Bruce D."/>
            <person name="Goodwin L."/>
            <person name="Pitluck S."/>
            <person name="Liolios K."/>
            <person name="Mikhailova N."/>
            <person name="Pati A."/>
            <person name="Ivanova N."/>
            <person name="Mavromatis K."/>
            <person name="Chen A."/>
            <person name="Palaniappan K."/>
            <person name="Chertkov O."/>
            <person name="Land M."/>
            <person name="Hauser L."/>
            <person name="Chang Y.J."/>
            <person name="Jeffries C.D."/>
            <person name="Brettin T."/>
            <person name="Detter J.C."/>
            <person name="Han C."/>
            <person name="Rohde M."/>
            <person name="Goker M."/>
            <person name="Bristow J."/>
            <person name="Eisen J.A."/>
            <person name="Markowitz V."/>
            <person name="Hugenholtz P."/>
            <person name="Kyrpides N.C."/>
            <person name="Klenk H.P."/>
        </authorList>
    </citation>
    <scope>NUCLEOTIDE SEQUENCE [LARGE SCALE GENOMIC DNA]</scope>
    <source>
        <strain evidence="4">ATCC BAA-972 / CDC 1076 / CIP 108378 / DSM 44985 / JCM 13578</strain>
    </source>
</reference>
<dbReference type="RefSeq" id="WP_013136973.1">
    <property type="nucleotide sequence ID" value="NC_014168.1"/>
</dbReference>
<evidence type="ECO:0000313" key="4">
    <source>
        <dbReference type="Proteomes" id="UP000002247"/>
    </source>
</evidence>
<evidence type="ECO:0000313" key="3">
    <source>
        <dbReference type="EMBL" id="ADG96517.1"/>
    </source>
</evidence>
<proteinExistence type="predicted"/>
<dbReference type="GO" id="GO:0003677">
    <property type="term" value="F:DNA binding"/>
    <property type="evidence" value="ECO:0007669"/>
    <property type="project" value="InterPro"/>
</dbReference>
<organism evidence="3 4">
    <name type="scientific">Segniliparus rotundus (strain ATCC BAA-972 / CDC 1076 / CIP 108378 / DSM 44985 / JCM 13578)</name>
    <dbReference type="NCBI Taxonomy" id="640132"/>
    <lineage>
        <taxon>Bacteria</taxon>
        <taxon>Bacillati</taxon>
        <taxon>Actinomycetota</taxon>
        <taxon>Actinomycetes</taxon>
        <taxon>Mycobacteriales</taxon>
        <taxon>Segniliparaceae</taxon>
        <taxon>Segniliparus</taxon>
    </lineage>
</organism>
<sequence>MLAIYDSGTSPEISLKYRLLIARMEAGLEQSQLAERTGISVRTIRNAERGHTSPKQHVIYQWALATGVPATWLLTGQDPNKNGGPDGPSAGTYGSSD</sequence>